<comment type="function">
    <text evidence="4">Involved in chromosome partition. Localize to both poles of the predivisional cell following completion of DNA replication. Binds to the DNA origin of replication.</text>
</comment>
<dbReference type="Pfam" id="PF23552">
    <property type="entry name" value="ParB_C"/>
    <property type="match status" value="1"/>
</dbReference>
<keyword evidence="8" id="KW-1185">Reference proteome</keyword>
<dbReference type="PANTHER" id="PTHR33375:SF1">
    <property type="entry name" value="CHROMOSOME-PARTITIONING PROTEIN PARB-RELATED"/>
    <property type="match status" value="1"/>
</dbReference>
<dbReference type="InterPro" id="IPR050336">
    <property type="entry name" value="Chromosome_partition/occlusion"/>
</dbReference>
<dbReference type="InterPro" id="IPR003115">
    <property type="entry name" value="ParB_N"/>
</dbReference>
<keyword evidence="3" id="KW-0238">DNA-binding</keyword>
<dbReference type="SUPFAM" id="SSF110849">
    <property type="entry name" value="ParB/Sulfiredoxin"/>
    <property type="match status" value="1"/>
</dbReference>
<evidence type="ECO:0000256" key="1">
    <source>
        <dbReference type="ARBA" id="ARBA00006295"/>
    </source>
</evidence>
<sequence>MATKKMKGLGRGLEALLGGDSEPAQGGATPSALPVGQLQAGKYQPRTRMDEGALAELAASIKSQGIMQPVLVRPVDGGRYEIIAGERRFRAAQLAGLEEIPVLVREVDDQAAAAMALIENIQREDLNPLEEAQGIARLISDFSFTHEQAANAVGRSRSAVSNLLRLINLAGPVQTMLMAGDIDMGHARALLAVDSATQIGLANQVIAKRLSVRETEKLVARALEERDAPAAAPRQKEKPGDIVRLEEELSDKLATPVQFKMGPKGRGQMIIDFADLDILDGVLARLRA</sequence>
<evidence type="ECO:0000313" key="7">
    <source>
        <dbReference type="EMBL" id="MCS0809013.1"/>
    </source>
</evidence>
<dbReference type="Gene3D" id="1.10.10.2830">
    <property type="match status" value="1"/>
</dbReference>
<dbReference type="Proteomes" id="UP001206126">
    <property type="component" value="Unassembled WGS sequence"/>
</dbReference>
<protein>
    <submittedName>
        <fullName evidence="7">ParB/RepB/Spo0J family partition protein</fullName>
    </submittedName>
</protein>
<gene>
    <name evidence="7" type="ORF">NX774_13870</name>
</gene>
<evidence type="ECO:0000256" key="3">
    <source>
        <dbReference type="ARBA" id="ARBA00023125"/>
    </source>
</evidence>
<comment type="caution">
    <text evidence="7">The sequence shown here is derived from an EMBL/GenBank/DDBJ whole genome shotgun (WGS) entry which is preliminary data.</text>
</comment>
<name>A0ABT2DF13_9BURK</name>
<organism evidence="7 8">
    <name type="scientific">Massilia agilis</name>
    <dbReference type="NCBI Taxonomy" id="1811226"/>
    <lineage>
        <taxon>Bacteria</taxon>
        <taxon>Pseudomonadati</taxon>
        <taxon>Pseudomonadota</taxon>
        <taxon>Betaproteobacteria</taxon>
        <taxon>Burkholderiales</taxon>
        <taxon>Oxalobacteraceae</taxon>
        <taxon>Telluria group</taxon>
        <taxon>Massilia</taxon>
    </lineage>
</organism>
<evidence type="ECO:0000313" key="8">
    <source>
        <dbReference type="Proteomes" id="UP001206126"/>
    </source>
</evidence>
<evidence type="ECO:0000259" key="6">
    <source>
        <dbReference type="SMART" id="SM00470"/>
    </source>
</evidence>
<evidence type="ECO:0000256" key="4">
    <source>
        <dbReference type="ARBA" id="ARBA00025472"/>
    </source>
</evidence>
<dbReference type="Pfam" id="PF17762">
    <property type="entry name" value="HTH_ParB"/>
    <property type="match status" value="1"/>
</dbReference>
<dbReference type="CDD" id="cd16393">
    <property type="entry name" value="SPO0J_N"/>
    <property type="match status" value="1"/>
</dbReference>
<proteinExistence type="inferred from homology"/>
<dbReference type="RefSeq" id="WP_258822826.1">
    <property type="nucleotide sequence ID" value="NZ_JANUHB010000003.1"/>
</dbReference>
<comment type="similarity">
    <text evidence="1">Belongs to the ParB family.</text>
</comment>
<dbReference type="SUPFAM" id="SSF109709">
    <property type="entry name" value="KorB DNA-binding domain-like"/>
    <property type="match status" value="1"/>
</dbReference>
<reference evidence="7 8" key="1">
    <citation type="submission" date="2022-08" db="EMBL/GenBank/DDBJ databases">
        <title>Reclassification of Massilia species as members of the genera Telluria, Duganella, Pseudoduganella, Mokoshia gen. nov. and Zemynaea gen. nov. using orthogonal and non-orthogonal genome-based approaches.</title>
        <authorList>
            <person name="Bowman J.P."/>
        </authorList>
    </citation>
    <scope>NUCLEOTIDE SEQUENCE [LARGE SCALE GENOMIC DNA]</scope>
    <source>
        <strain evidence="7 8">JCM 31605</strain>
    </source>
</reference>
<evidence type="ECO:0000256" key="5">
    <source>
        <dbReference type="SAM" id="MobiDB-lite"/>
    </source>
</evidence>
<dbReference type="InterPro" id="IPR036086">
    <property type="entry name" value="ParB/Sulfiredoxin_sf"/>
</dbReference>
<dbReference type="EMBL" id="JANUHB010000003">
    <property type="protein sequence ID" value="MCS0809013.1"/>
    <property type="molecule type" value="Genomic_DNA"/>
</dbReference>
<dbReference type="PANTHER" id="PTHR33375">
    <property type="entry name" value="CHROMOSOME-PARTITIONING PROTEIN PARB-RELATED"/>
    <property type="match status" value="1"/>
</dbReference>
<evidence type="ECO:0000256" key="2">
    <source>
        <dbReference type="ARBA" id="ARBA00022829"/>
    </source>
</evidence>
<dbReference type="Gene3D" id="3.90.1530.30">
    <property type="match status" value="1"/>
</dbReference>
<dbReference type="NCBIfam" id="TIGR00180">
    <property type="entry name" value="parB_part"/>
    <property type="match status" value="1"/>
</dbReference>
<keyword evidence="2" id="KW-0159">Chromosome partition</keyword>
<dbReference type="InterPro" id="IPR004437">
    <property type="entry name" value="ParB/RepB/Spo0J"/>
</dbReference>
<dbReference type="InterPro" id="IPR041468">
    <property type="entry name" value="HTH_ParB/Spo0J"/>
</dbReference>
<dbReference type="Pfam" id="PF02195">
    <property type="entry name" value="ParB_N"/>
    <property type="match status" value="1"/>
</dbReference>
<feature type="region of interest" description="Disordered" evidence="5">
    <location>
        <begin position="14"/>
        <end position="33"/>
    </location>
</feature>
<dbReference type="SMART" id="SM00470">
    <property type="entry name" value="ParB"/>
    <property type="match status" value="1"/>
</dbReference>
<feature type="domain" description="ParB-like N-terminal" evidence="6">
    <location>
        <begin position="31"/>
        <end position="121"/>
    </location>
</feature>
<dbReference type="InterPro" id="IPR057240">
    <property type="entry name" value="ParB_dimer_C"/>
</dbReference>
<accession>A0ABT2DF13</accession>